<feature type="transmembrane region" description="Helical" evidence="1">
    <location>
        <begin position="355"/>
        <end position="373"/>
    </location>
</feature>
<feature type="transmembrane region" description="Helical" evidence="1">
    <location>
        <begin position="152"/>
        <end position="175"/>
    </location>
</feature>
<keyword evidence="1" id="KW-1133">Transmembrane helix</keyword>
<dbReference type="AlphaFoldDB" id="F4Q6T3"/>
<keyword evidence="1" id="KW-0812">Transmembrane</keyword>
<gene>
    <name evidence="2" type="ORF">DFA_09140</name>
</gene>
<dbReference type="KEGG" id="dfa:DFA_09140"/>
<evidence type="ECO:0000313" key="2">
    <source>
        <dbReference type="EMBL" id="EGG16593.1"/>
    </source>
</evidence>
<feature type="transmembrane region" description="Helical" evidence="1">
    <location>
        <begin position="6"/>
        <end position="22"/>
    </location>
</feature>
<sequence>MKYYHFKIIQIILFIVALYLYTQFSNGDDKSSALVFNRFRPSTATTTTSTSTTTTSTRVEKIFAVDDKATKMWIDESIFIWTTSVILFIVAWNVGGVGKTTSRLFIGVFIYKALIQVIKHLPTEHLQSLRSVIGDDANLYLEWYMGGTPHAFTLQTLSLQAAVIVFFGGILAFNIKLADRFWLVKSILIDWIGVVIALLSTAIYDAVNHNSIFFVVTLAYFFGANILGFGTMKMIEYCWSIRSRKLNVAENLVFDTDETETETNQSTTTTTTTIEKDTTDYSKLSEDELNEILSSPEHLEMERAEDPSKIFINNLRAPVYVRSTIRPKELVITILMMVYALSNQIIQYYQFVSLWQIALLVGLCTTLLAYLTTISSKRLTTKQTSKRES</sequence>
<evidence type="ECO:0000313" key="3">
    <source>
        <dbReference type="Proteomes" id="UP000007797"/>
    </source>
</evidence>
<proteinExistence type="predicted"/>
<organism evidence="2 3">
    <name type="scientific">Cavenderia fasciculata</name>
    <name type="common">Slime mold</name>
    <name type="synonym">Dictyostelium fasciculatum</name>
    <dbReference type="NCBI Taxonomy" id="261658"/>
    <lineage>
        <taxon>Eukaryota</taxon>
        <taxon>Amoebozoa</taxon>
        <taxon>Evosea</taxon>
        <taxon>Eumycetozoa</taxon>
        <taxon>Dictyostelia</taxon>
        <taxon>Acytosteliales</taxon>
        <taxon>Cavenderiaceae</taxon>
        <taxon>Cavenderia</taxon>
    </lineage>
</organism>
<accession>F4Q6T3</accession>
<dbReference type="Proteomes" id="UP000007797">
    <property type="component" value="Unassembled WGS sequence"/>
</dbReference>
<dbReference type="EMBL" id="GL883023">
    <property type="protein sequence ID" value="EGG16593.1"/>
    <property type="molecule type" value="Genomic_DNA"/>
</dbReference>
<evidence type="ECO:0000256" key="1">
    <source>
        <dbReference type="SAM" id="Phobius"/>
    </source>
</evidence>
<name>F4Q6T3_CACFS</name>
<keyword evidence="1" id="KW-0472">Membrane</keyword>
<evidence type="ECO:0008006" key="4">
    <source>
        <dbReference type="Google" id="ProtNLM"/>
    </source>
</evidence>
<feature type="transmembrane region" description="Helical" evidence="1">
    <location>
        <begin position="78"/>
        <end position="95"/>
    </location>
</feature>
<dbReference type="OMA" id="NPSKREC"/>
<dbReference type="GeneID" id="14868514"/>
<feature type="transmembrane region" description="Helical" evidence="1">
    <location>
        <begin position="330"/>
        <end position="349"/>
    </location>
</feature>
<dbReference type="OrthoDB" id="20276at2759"/>
<feature type="transmembrane region" description="Helical" evidence="1">
    <location>
        <begin position="187"/>
        <end position="206"/>
    </location>
</feature>
<feature type="transmembrane region" description="Helical" evidence="1">
    <location>
        <begin position="212"/>
        <end position="235"/>
    </location>
</feature>
<keyword evidence="3" id="KW-1185">Reference proteome</keyword>
<protein>
    <recommendedName>
        <fullName evidence="4">Transmembrane protein</fullName>
    </recommendedName>
</protein>
<reference evidence="3" key="1">
    <citation type="journal article" date="2011" name="Genome Res.">
        <title>Phylogeny-wide analysis of social amoeba genomes highlights ancient origins for complex intercellular communication.</title>
        <authorList>
            <person name="Heidel A.J."/>
            <person name="Lawal H.M."/>
            <person name="Felder M."/>
            <person name="Schilde C."/>
            <person name="Helps N.R."/>
            <person name="Tunggal B."/>
            <person name="Rivero F."/>
            <person name="John U."/>
            <person name="Schleicher M."/>
            <person name="Eichinger L."/>
            <person name="Platzer M."/>
            <person name="Noegel A.A."/>
            <person name="Schaap P."/>
            <person name="Gloeckner G."/>
        </authorList>
    </citation>
    <scope>NUCLEOTIDE SEQUENCE [LARGE SCALE GENOMIC DNA]</scope>
    <source>
        <strain evidence="3">SH3</strain>
    </source>
</reference>
<dbReference type="RefSeq" id="XP_004354993.1">
    <property type="nucleotide sequence ID" value="XM_004354941.1"/>
</dbReference>